<dbReference type="Pfam" id="PF00187">
    <property type="entry name" value="Chitin_bind_1"/>
    <property type="match status" value="1"/>
</dbReference>
<dbReference type="SUPFAM" id="SSF57016">
    <property type="entry name" value="Plant lectins/antimicrobial peptides"/>
    <property type="match status" value="3"/>
</dbReference>
<feature type="disulfide bond" evidence="3">
    <location>
        <begin position="217"/>
        <end position="231"/>
    </location>
</feature>
<evidence type="ECO:0000256" key="3">
    <source>
        <dbReference type="PROSITE-ProRule" id="PRU00261"/>
    </source>
</evidence>
<dbReference type="Proteomes" id="UP000324767">
    <property type="component" value="Unassembled WGS sequence"/>
</dbReference>
<dbReference type="OrthoDB" id="1193027at2759"/>
<dbReference type="EMBL" id="VXIT01000007">
    <property type="protein sequence ID" value="KAA6411219.1"/>
    <property type="molecule type" value="Genomic_DNA"/>
</dbReference>
<feature type="domain" description="Chitin-binding type-1" evidence="4">
    <location>
        <begin position="198"/>
        <end position="242"/>
    </location>
</feature>
<keyword evidence="1 3" id="KW-0147">Chitin-binding</keyword>
<dbReference type="PROSITE" id="PS50941">
    <property type="entry name" value="CHIT_BIND_I_2"/>
    <property type="match status" value="3"/>
</dbReference>
<feature type="disulfide bond" evidence="3">
    <location>
        <begin position="286"/>
        <end position="300"/>
    </location>
</feature>
<evidence type="ECO:0000313" key="5">
    <source>
        <dbReference type="EMBL" id="KAA6411219.1"/>
    </source>
</evidence>
<feature type="domain" description="Chitin-binding type-1" evidence="4">
    <location>
        <begin position="144"/>
        <end position="191"/>
    </location>
</feature>
<evidence type="ECO:0000313" key="6">
    <source>
        <dbReference type="Proteomes" id="UP000324767"/>
    </source>
</evidence>
<accession>A0A5M8PQH8</accession>
<keyword evidence="2 3" id="KW-1015">Disulfide bond</keyword>
<feature type="domain" description="Chitin-binding type-1" evidence="4">
    <location>
        <begin position="267"/>
        <end position="315"/>
    </location>
</feature>
<dbReference type="AlphaFoldDB" id="A0A5M8PQH8"/>
<gene>
    <name evidence="5" type="ORF">FRX48_04499</name>
</gene>
<feature type="disulfide bond" evidence="3">
    <location>
        <begin position="165"/>
        <end position="179"/>
    </location>
</feature>
<dbReference type="GO" id="GO:0008061">
    <property type="term" value="F:chitin binding"/>
    <property type="evidence" value="ECO:0007669"/>
    <property type="project" value="UniProtKB-UniRule"/>
</dbReference>
<dbReference type="Gene3D" id="3.30.60.10">
    <property type="entry name" value="Endochitinase-like"/>
    <property type="match status" value="2"/>
</dbReference>
<dbReference type="PANTHER" id="PTHR47849">
    <property type="entry name" value="CHITIN-BINDING LECTIN 1"/>
    <property type="match status" value="1"/>
</dbReference>
<comment type="caution">
    <text evidence="3">Lacks conserved residue(s) required for the propagation of feature annotation.</text>
</comment>
<evidence type="ECO:0000256" key="1">
    <source>
        <dbReference type="ARBA" id="ARBA00022669"/>
    </source>
</evidence>
<organism evidence="5 6">
    <name type="scientific">Lasallia pustulata</name>
    <dbReference type="NCBI Taxonomy" id="136370"/>
    <lineage>
        <taxon>Eukaryota</taxon>
        <taxon>Fungi</taxon>
        <taxon>Dikarya</taxon>
        <taxon>Ascomycota</taxon>
        <taxon>Pezizomycotina</taxon>
        <taxon>Lecanoromycetes</taxon>
        <taxon>OSLEUM clade</taxon>
        <taxon>Umbilicariomycetidae</taxon>
        <taxon>Umbilicariales</taxon>
        <taxon>Umbilicariaceae</taxon>
        <taxon>Lasallia</taxon>
    </lineage>
</organism>
<sequence>MICICQKLLQFNQLCTITEPSLQVPSKHKSHSCFIMLEFTYLLALFSNCWVFAGLTESSAHGSEPYLKGFIKRQTFNGTLPDCHLYYSTDVWTGCAQVLTQFNVSFEYFQYANPNISANCANFVPGGIYCIHRASGSSINASSNGLCGTQQNWTNTCVGSGFGDCCGSGGYCGTGEDYCGIGNCQEGSCDGGEPYSVDGRCGVDFDYLPCPPKFGTCCSQYGSCGNTTDFCGTGCQSGPCTDSSLTSSIGATPEPTSTQAPYTTSQDGTCGYNNKLICKGSTFGDCCSAAGYCGSSLYYCSDLLGCQSSFGSCNQTSTTVTSSSALT</sequence>
<comment type="caution">
    <text evidence="5">The sequence shown here is derived from an EMBL/GenBank/DDBJ whole genome shotgun (WGS) entry which is preliminary data.</text>
</comment>
<evidence type="ECO:0000256" key="2">
    <source>
        <dbReference type="ARBA" id="ARBA00023157"/>
    </source>
</evidence>
<dbReference type="InterPro" id="IPR001002">
    <property type="entry name" value="Chitin-bd_1"/>
</dbReference>
<proteinExistence type="predicted"/>
<dbReference type="InterPro" id="IPR036861">
    <property type="entry name" value="Endochitinase-like_sf"/>
</dbReference>
<evidence type="ECO:0000259" key="4">
    <source>
        <dbReference type="PROSITE" id="PS50941"/>
    </source>
</evidence>
<reference evidence="5 6" key="1">
    <citation type="submission" date="2019-09" db="EMBL/GenBank/DDBJ databases">
        <title>The hologenome of the rock-dwelling lichen Lasallia pustulata.</title>
        <authorList>
            <person name="Greshake Tzovaras B."/>
            <person name="Segers F."/>
            <person name="Bicker A."/>
            <person name="Dal Grande F."/>
            <person name="Otte J."/>
            <person name="Hankeln T."/>
            <person name="Schmitt I."/>
            <person name="Ebersberger I."/>
        </authorList>
    </citation>
    <scope>NUCLEOTIDE SEQUENCE [LARGE SCALE GENOMIC DNA]</scope>
    <source>
        <strain evidence="5">A1-1</strain>
    </source>
</reference>
<protein>
    <recommendedName>
        <fullName evidence="4">Chitin-binding type-1 domain-containing protein</fullName>
    </recommendedName>
</protein>
<name>A0A5M8PQH8_9LECA</name>
<dbReference type="SMART" id="SM00270">
    <property type="entry name" value="ChtBD1"/>
    <property type="match status" value="3"/>
</dbReference>